<evidence type="ECO:0000256" key="2">
    <source>
        <dbReference type="ARBA" id="ARBA00023015"/>
    </source>
</evidence>
<dbReference type="AlphaFoldDB" id="A0A261S2G3"/>
<dbReference type="GO" id="GO:0005829">
    <property type="term" value="C:cytosol"/>
    <property type="evidence" value="ECO:0007669"/>
    <property type="project" value="TreeGrafter"/>
</dbReference>
<protein>
    <submittedName>
        <fullName evidence="6">LysR family transcriptional regulator</fullName>
    </submittedName>
</protein>
<dbReference type="CDD" id="cd05466">
    <property type="entry name" value="PBP2_LTTR_substrate"/>
    <property type="match status" value="1"/>
</dbReference>
<keyword evidence="4" id="KW-0804">Transcription</keyword>
<dbReference type="PRINTS" id="PR00039">
    <property type="entry name" value="HTHLYSR"/>
</dbReference>
<sequence>MNKSSDPPSLTRLELAELETFLWVVREGSFSVAARKLHLSQPAVTNRVKRLEDKLHVKLLVRTTRRVETTPDGERLRDAAERAVAGLRDALRHFQAASDTERNTVTVAVTPMLSAMVMPSLIHAYTERYPDVRIVLHDLPYEQVIREVAEGRADLAVAALDGTPRGLRFQTLAEEPMLLVVPARHALAGQDAVTMDMILPYPLMMLDRYKSLFKRLKDEYAARGAPFHPATIATLPTLLGMIDAGNGITLLPRSMAQNNGRRSRATLTISDLDASRRYGSLVASKAELSAAAANFQGYLRKNFRTTLEGIV</sequence>
<evidence type="ECO:0000313" key="7">
    <source>
        <dbReference type="Proteomes" id="UP000216020"/>
    </source>
</evidence>
<feature type="domain" description="HTH lysR-type" evidence="5">
    <location>
        <begin position="13"/>
        <end position="70"/>
    </location>
</feature>
<dbReference type="Gene3D" id="3.40.190.290">
    <property type="match status" value="1"/>
</dbReference>
<accession>A0A261S2G3</accession>
<reference evidence="7" key="1">
    <citation type="submission" date="2017-05" db="EMBL/GenBank/DDBJ databases">
        <title>Complete and WGS of Bordetella genogroups.</title>
        <authorList>
            <person name="Spilker T."/>
            <person name="Lipuma J."/>
        </authorList>
    </citation>
    <scope>NUCLEOTIDE SEQUENCE [LARGE SCALE GENOMIC DNA]</scope>
    <source>
        <strain evidence="7">AU16122</strain>
    </source>
</reference>
<dbReference type="Gene3D" id="1.10.10.10">
    <property type="entry name" value="Winged helix-like DNA-binding domain superfamily/Winged helix DNA-binding domain"/>
    <property type="match status" value="1"/>
</dbReference>
<dbReference type="RefSeq" id="WP_094855944.1">
    <property type="nucleotide sequence ID" value="NZ_NEVM01000005.1"/>
</dbReference>
<dbReference type="Pfam" id="PF03466">
    <property type="entry name" value="LysR_substrate"/>
    <property type="match status" value="1"/>
</dbReference>
<dbReference type="InterPro" id="IPR050950">
    <property type="entry name" value="HTH-type_LysR_regulators"/>
</dbReference>
<evidence type="ECO:0000313" key="6">
    <source>
        <dbReference type="EMBL" id="OZI31536.1"/>
    </source>
</evidence>
<keyword evidence="3" id="KW-0238">DNA-binding</keyword>
<proteinExistence type="inferred from homology"/>
<dbReference type="InterPro" id="IPR036390">
    <property type="entry name" value="WH_DNA-bd_sf"/>
</dbReference>
<dbReference type="Pfam" id="PF00126">
    <property type="entry name" value="HTH_1"/>
    <property type="match status" value="1"/>
</dbReference>
<dbReference type="EMBL" id="NEVM01000005">
    <property type="protein sequence ID" value="OZI31536.1"/>
    <property type="molecule type" value="Genomic_DNA"/>
</dbReference>
<evidence type="ECO:0000256" key="4">
    <source>
        <dbReference type="ARBA" id="ARBA00023163"/>
    </source>
</evidence>
<evidence type="ECO:0000256" key="3">
    <source>
        <dbReference type="ARBA" id="ARBA00023125"/>
    </source>
</evidence>
<keyword evidence="7" id="KW-1185">Reference proteome</keyword>
<comment type="caution">
    <text evidence="6">The sequence shown here is derived from an EMBL/GenBank/DDBJ whole genome shotgun (WGS) entry which is preliminary data.</text>
</comment>
<evidence type="ECO:0000256" key="1">
    <source>
        <dbReference type="ARBA" id="ARBA00009437"/>
    </source>
</evidence>
<dbReference type="SUPFAM" id="SSF53850">
    <property type="entry name" value="Periplasmic binding protein-like II"/>
    <property type="match status" value="1"/>
</dbReference>
<dbReference type="InterPro" id="IPR036388">
    <property type="entry name" value="WH-like_DNA-bd_sf"/>
</dbReference>
<evidence type="ECO:0000259" key="5">
    <source>
        <dbReference type="PROSITE" id="PS50931"/>
    </source>
</evidence>
<keyword evidence="2" id="KW-0805">Transcription regulation</keyword>
<dbReference type="Proteomes" id="UP000216020">
    <property type="component" value="Unassembled WGS sequence"/>
</dbReference>
<dbReference type="PANTHER" id="PTHR30419">
    <property type="entry name" value="HTH-TYPE TRANSCRIPTIONAL REGULATOR YBHD"/>
    <property type="match status" value="1"/>
</dbReference>
<dbReference type="FunFam" id="1.10.10.10:FF:000001">
    <property type="entry name" value="LysR family transcriptional regulator"/>
    <property type="match status" value="1"/>
</dbReference>
<dbReference type="SUPFAM" id="SSF46785">
    <property type="entry name" value="Winged helix' DNA-binding domain"/>
    <property type="match status" value="1"/>
</dbReference>
<dbReference type="PROSITE" id="PS50931">
    <property type="entry name" value="HTH_LYSR"/>
    <property type="match status" value="1"/>
</dbReference>
<dbReference type="OrthoDB" id="8629411at2"/>
<dbReference type="GO" id="GO:0003700">
    <property type="term" value="F:DNA-binding transcription factor activity"/>
    <property type="evidence" value="ECO:0007669"/>
    <property type="project" value="InterPro"/>
</dbReference>
<gene>
    <name evidence="6" type="ORF">CAL29_26960</name>
</gene>
<dbReference type="InterPro" id="IPR005119">
    <property type="entry name" value="LysR_subst-bd"/>
</dbReference>
<dbReference type="InterPro" id="IPR000847">
    <property type="entry name" value="LysR_HTH_N"/>
</dbReference>
<comment type="similarity">
    <text evidence="1">Belongs to the LysR transcriptional regulatory family.</text>
</comment>
<dbReference type="GO" id="GO:0003677">
    <property type="term" value="F:DNA binding"/>
    <property type="evidence" value="ECO:0007669"/>
    <property type="project" value="UniProtKB-KW"/>
</dbReference>
<organism evidence="6 7">
    <name type="scientific">Bordetella genomosp. 10</name>
    <dbReference type="NCBI Taxonomy" id="1416804"/>
    <lineage>
        <taxon>Bacteria</taxon>
        <taxon>Pseudomonadati</taxon>
        <taxon>Pseudomonadota</taxon>
        <taxon>Betaproteobacteria</taxon>
        <taxon>Burkholderiales</taxon>
        <taxon>Alcaligenaceae</taxon>
        <taxon>Bordetella</taxon>
    </lineage>
</organism>
<name>A0A261S2G3_9BORD</name>